<keyword evidence="3" id="KW-0804">Transcription</keyword>
<dbReference type="InterPro" id="IPR029016">
    <property type="entry name" value="GAF-like_dom_sf"/>
</dbReference>
<gene>
    <name evidence="6" type="ORF">GCM10009020_35510</name>
</gene>
<accession>A0AAV3TFF5</accession>
<feature type="domain" description="IclR-ED" evidence="5">
    <location>
        <begin position="67"/>
        <end position="237"/>
    </location>
</feature>
<dbReference type="InterPro" id="IPR036390">
    <property type="entry name" value="WH_DNA-bd_sf"/>
</dbReference>
<evidence type="ECO:0000259" key="5">
    <source>
        <dbReference type="PROSITE" id="PS51078"/>
    </source>
</evidence>
<dbReference type="InterPro" id="IPR036388">
    <property type="entry name" value="WH-like_DNA-bd_sf"/>
</dbReference>
<dbReference type="Pfam" id="PF12840">
    <property type="entry name" value="HTH_20"/>
    <property type="match status" value="1"/>
</dbReference>
<evidence type="ECO:0000313" key="6">
    <source>
        <dbReference type="EMBL" id="GAA0683021.1"/>
    </source>
</evidence>
<reference evidence="6 7" key="1">
    <citation type="journal article" date="2019" name="Int. J. Syst. Evol. Microbiol.">
        <title>The Global Catalogue of Microorganisms (GCM) 10K type strain sequencing project: providing services to taxonomists for standard genome sequencing and annotation.</title>
        <authorList>
            <consortium name="The Broad Institute Genomics Platform"/>
            <consortium name="The Broad Institute Genome Sequencing Center for Infectious Disease"/>
            <person name="Wu L."/>
            <person name="Ma J."/>
        </authorList>
    </citation>
    <scope>NUCLEOTIDE SEQUENCE [LARGE SCALE GENOMIC DNA]</scope>
    <source>
        <strain evidence="6 7">JCM 16328</strain>
    </source>
</reference>
<evidence type="ECO:0000256" key="2">
    <source>
        <dbReference type="ARBA" id="ARBA00023125"/>
    </source>
</evidence>
<evidence type="ECO:0000256" key="1">
    <source>
        <dbReference type="ARBA" id="ARBA00023015"/>
    </source>
</evidence>
<dbReference type="InterPro" id="IPR050707">
    <property type="entry name" value="HTH_MetabolicPath_Reg"/>
</dbReference>
<dbReference type="PANTHER" id="PTHR30136">
    <property type="entry name" value="HELIX-TURN-HELIX TRANSCRIPTIONAL REGULATOR, ICLR FAMILY"/>
    <property type="match status" value="1"/>
</dbReference>
<dbReference type="AlphaFoldDB" id="A0AAV3TFF5"/>
<evidence type="ECO:0000313" key="7">
    <source>
        <dbReference type="Proteomes" id="UP001500420"/>
    </source>
</evidence>
<dbReference type="Pfam" id="PF01614">
    <property type="entry name" value="IclR_C"/>
    <property type="match status" value="1"/>
</dbReference>
<organism evidence="6 7">
    <name type="scientific">Natronoarchaeum mannanilyticum</name>
    <dbReference type="NCBI Taxonomy" id="926360"/>
    <lineage>
        <taxon>Archaea</taxon>
        <taxon>Methanobacteriati</taxon>
        <taxon>Methanobacteriota</taxon>
        <taxon>Stenosarchaea group</taxon>
        <taxon>Halobacteria</taxon>
        <taxon>Halobacteriales</taxon>
        <taxon>Natronoarchaeaceae</taxon>
    </lineage>
</organism>
<dbReference type="PANTHER" id="PTHR30136:SF35">
    <property type="entry name" value="HTH-TYPE TRANSCRIPTIONAL REGULATOR RV1719"/>
    <property type="match status" value="1"/>
</dbReference>
<sequence length="237" mass="26300">MSRKNRITATETAFDILDAVNDAQGATAAELVEEVDLSRAGVYKHLRTLVAVDALINRDGIYVLGPKLTEYGLDTADSGFVPEQTEKIDQVAQSLDAPANLWINDDNTCHCVYTVLSEDRERYPRHRGEQELLTASPPGKAILAHLPRERRNELINTEGQPLLDQLEELRERKLLEEQLSDASEWVSIATPVLDPSDHPVAAIEIIIPSERAAGIDVKNNILGLLTETANKMRVEML</sequence>
<dbReference type="EMBL" id="BAAADV010000008">
    <property type="protein sequence ID" value="GAA0683021.1"/>
    <property type="molecule type" value="Genomic_DNA"/>
</dbReference>
<dbReference type="InterPro" id="IPR005471">
    <property type="entry name" value="Tscrpt_reg_IclR_N"/>
</dbReference>
<name>A0AAV3TFF5_9EURY</name>
<keyword evidence="2" id="KW-0238">DNA-binding</keyword>
<comment type="caution">
    <text evidence="6">The sequence shown here is derived from an EMBL/GenBank/DDBJ whole genome shotgun (WGS) entry which is preliminary data.</text>
</comment>
<keyword evidence="1" id="KW-0805">Transcription regulation</keyword>
<dbReference type="Proteomes" id="UP001500420">
    <property type="component" value="Unassembled WGS sequence"/>
</dbReference>
<dbReference type="GO" id="GO:0003700">
    <property type="term" value="F:DNA-binding transcription factor activity"/>
    <property type="evidence" value="ECO:0007669"/>
    <property type="project" value="TreeGrafter"/>
</dbReference>
<dbReference type="GO" id="GO:0045892">
    <property type="term" value="P:negative regulation of DNA-templated transcription"/>
    <property type="evidence" value="ECO:0007669"/>
    <property type="project" value="TreeGrafter"/>
</dbReference>
<evidence type="ECO:0008006" key="8">
    <source>
        <dbReference type="Google" id="ProtNLM"/>
    </source>
</evidence>
<dbReference type="SMART" id="SM00346">
    <property type="entry name" value="HTH_ICLR"/>
    <property type="match status" value="1"/>
</dbReference>
<feature type="domain" description="HTH iclR-type" evidence="4">
    <location>
        <begin position="7"/>
        <end position="66"/>
    </location>
</feature>
<dbReference type="PROSITE" id="PS51077">
    <property type="entry name" value="HTH_ICLR"/>
    <property type="match status" value="1"/>
</dbReference>
<dbReference type="GO" id="GO:0003677">
    <property type="term" value="F:DNA binding"/>
    <property type="evidence" value="ECO:0007669"/>
    <property type="project" value="UniProtKB-KW"/>
</dbReference>
<protein>
    <recommendedName>
        <fullName evidence="8">IclR family transcriptional regulator</fullName>
    </recommendedName>
</protein>
<dbReference type="Gene3D" id="3.30.450.40">
    <property type="match status" value="1"/>
</dbReference>
<dbReference type="SUPFAM" id="SSF46785">
    <property type="entry name" value="Winged helix' DNA-binding domain"/>
    <property type="match status" value="1"/>
</dbReference>
<dbReference type="RefSeq" id="WP_343775993.1">
    <property type="nucleotide sequence ID" value="NZ_BAAADV010000008.1"/>
</dbReference>
<dbReference type="PROSITE" id="PS51078">
    <property type="entry name" value="ICLR_ED"/>
    <property type="match status" value="1"/>
</dbReference>
<evidence type="ECO:0000259" key="4">
    <source>
        <dbReference type="PROSITE" id="PS51077"/>
    </source>
</evidence>
<dbReference type="Gene3D" id="1.10.10.10">
    <property type="entry name" value="Winged helix-like DNA-binding domain superfamily/Winged helix DNA-binding domain"/>
    <property type="match status" value="1"/>
</dbReference>
<dbReference type="InterPro" id="IPR014757">
    <property type="entry name" value="Tscrpt_reg_IclR_C"/>
</dbReference>
<dbReference type="SUPFAM" id="SSF55781">
    <property type="entry name" value="GAF domain-like"/>
    <property type="match status" value="1"/>
</dbReference>
<keyword evidence="7" id="KW-1185">Reference proteome</keyword>
<proteinExistence type="predicted"/>
<evidence type="ECO:0000256" key="3">
    <source>
        <dbReference type="ARBA" id="ARBA00023163"/>
    </source>
</evidence>